<evidence type="ECO:0000256" key="1">
    <source>
        <dbReference type="ARBA" id="ARBA00023015"/>
    </source>
</evidence>
<dbReference type="GO" id="GO:0043565">
    <property type="term" value="F:sequence-specific DNA binding"/>
    <property type="evidence" value="ECO:0007669"/>
    <property type="project" value="InterPro"/>
</dbReference>
<gene>
    <name evidence="7" type="primary">yesS</name>
    <name evidence="7" type="ordered locus">KNP414_02223</name>
</gene>
<dbReference type="SMART" id="SM00448">
    <property type="entry name" value="REC"/>
    <property type="match status" value="1"/>
</dbReference>
<dbReference type="Gene3D" id="3.40.50.2300">
    <property type="match status" value="1"/>
</dbReference>
<dbReference type="HOGENOM" id="CLU_000445_5_0_9"/>
<dbReference type="GO" id="GO:0000160">
    <property type="term" value="P:phosphorelay signal transduction system"/>
    <property type="evidence" value="ECO:0007669"/>
    <property type="project" value="InterPro"/>
</dbReference>
<keyword evidence="3" id="KW-0804">Transcription</keyword>
<feature type="domain" description="Response regulatory" evidence="6">
    <location>
        <begin position="3"/>
        <end position="121"/>
    </location>
</feature>
<evidence type="ECO:0000313" key="7">
    <source>
        <dbReference type="EMBL" id="AEI40784.1"/>
    </source>
</evidence>
<dbReference type="AlphaFoldDB" id="F8F554"/>
<keyword evidence="1" id="KW-0805">Transcription regulation</keyword>
<dbReference type="SUPFAM" id="SSF52172">
    <property type="entry name" value="CheY-like"/>
    <property type="match status" value="1"/>
</dbReference>
<reference evidence="7 8" key="2">
    <citation type="journal article" date="2013" name="Genome Announc.">
        <title>Genome Sequence of Growth-Improving Paenibacillus mucilaginosus Strain KNP414.</title>
        <authorList>
            <person name="Lu J.J."/>
            <person name="Wang J.F."/>
            <person name="Hu X.F."/>
        </authorList>
    </citation>
    <scope>NUCLEOTIDE SEQUENCE [LARGE SCALE GENOMIC DNA]</scope>
    <source>
        <strain evidence="7 8">KNP414</strain>
    </source>
</reference>
<keyword evidence="4" id="KW-0597">Phosphoprotein</keyword>
<evidence type="ECO:0000313" key="8">
    <source>
        <dbReference type="Proteomes" id="UP000006620"/>
    </source>
</evidence>
<dbReference type="SUPFAM" id="SSF46689">
    <property type="entry name" value="Homeodomain-like"/>
    <property type="match status" value="2"/>
</dbReference>
<accession>F8F554</accession>
<dbReference type="PRINTS" id="PR00032">
    <property type="entry name" value="HTHARAC"/>
</dbReference>
<dbReference type="PANTHER" id="PTHR43280:SF28">
    <property type="entry name" value="HTH-TYPE TRANSCRIPTIONAL ACTIVATOR RHAS"/>
    <property type="match status" value="1"/>
</dbReference>
<proteinExistence type="predicted"/>
<dbReference type="Gene3D" id="1.10.10.60">
    <property type="entry name" value="Homeodomain-like"/>
    <property type="match status" value="2"/>
</dbReference>
<dbReference type="KEGG" id="pms:KNP414_02223"/>
<feature type="domain" description="HTH araC/xylS-type" evidence="5">
    <location>
        <begin position="452"/>
        <end position="550"/>
    </location>
</feature>
<reference evidence="8" key="1">
    <citation type="submission" date="2011-06" db="EMBL/GenBank/DDBJ databases">
        <title>Complete genome sequence of Paenibacillus mucilaginosus KNP414.</title>
        <authorList>
            <person name="Wang J."/>
            <person name="Hu S."/>
            <person name="Hu X."/>
            <person name="Zhang B."/>
            <person name="Dong D."/>
            <person name="Zhang S."/>
            <person name="Zhao K."/>
            <person name="Wu D."/>
        </authorList>
    </citation>
    <scope>NUCLEOTIDE SEQUENCE [LARGE SCALE GENOMIC DNA]</scope>
    <source>
        <strain evidence="8">KNP414</strain>
    </source>
</reference>
<dbReference type="PANTHER" id="PTHR43280">
    <property type="entry name" value="ARAC-FAMILY TRANSCRIPTIONAL REGULATOR"/>
    <property type="match status" value="1"/>
</dbReference>
<dbReference type="Proteomes" id="UP000006620">
    <property type="component" value="Chromosome"/>
</dbReference>
<dbReference type="SMART" id="SM00342">
    <property type="entry name" value="HTH_ARAC"/>
    <property type="match status" value="1"/>
</dbReference>
<dbReference type="RefSeq" id="WP_013915945.1">
    <property type="nucleotide sequence ID" value="NC_015690.1"/>
</dbReference>
<dbReference type="InterPro" id="IPR018060">
    <property type="entry name" value="HTH_AraC"/>
</dbReference>
<dbReference type="InterPro" id="IPR011006">
    <property type="entry name" value="CheY-like_superfamily"/>
</dbReference>
<dbReference type="InterPro" id="IPR009057">
    <property type="entry name" value="Homeodomain-like_sf"/>
</dbReference>
<dbReference type="Pfam" id="PF12833">
    <property type="entry name" value="HTH_18"/>
    <property type="match status" value="1"/>
</dbReference>
<dbReference type="PROSITE" id="PS50110">
    <property type="entry name" value="RESPONSE_REGULATORY"/>
    <property type="match status" value="1"/>
</dbReference>
<dbReference type="EMBL" id="CP002869">
    <property type="protein sequence ID" value="AEI40784.1"/>
    <property type="molecule type" value="Genomic_DNA"/>
</dbReference>
<evidence type="ECO:0000259" key="5">
    <source>
        <dbReference type="PROSITE" id="PS01124"/>
    </source>
</evidence>
<dbReference type="InterPro" id="IPR020449">
    <property type="entry name" value="Tscrpt_reg_AraC-type_HTH"/>
</dbReference>
<keyword evidence="2" id="KW-0238">DNA-binding</keyword>
<dbReference type="InterPro" id="IPR018062">
    <property type="entry name" value="HTH_AraC-typ_CS"/>
</dbReference>
<dbReference type="InterPro" id="IPR001789">
    <property type="entry name" value="Sig_transdc_resp-reg_receiver"/>
</dbReference>
<dbReference type="Pfam" id="PF00072">
    <property type="entry name" value="Response_reg"/>
    <property type="match status" value="1"/>
</dbReference>
<dbReference type="CDD" id="cd17536">
    <property type="entry name" value="REC_YesN-like"/>
    <property type="match status" value="1"/>
</dbReference>
<dbReference type="PROSITE" id="PS00041">
    <property type="entry name" value="HTH_ARAC_FAMILY_1"/>
    <property type="match status" value="1"/>
</dbReference>
<dbReference type="PATRIC" id="fig|1036673.3.peg.1996"/>
<evidence type="ECO:0000259" key="6">
    <source>
        <dbReference type="PROSITE" id="PS50110"/>
    </source>
</evidence>
<organism evidence="7 8">
    <name type="scientific">Paenibacillus mucilaginosus (strain KNP414)</name>
    <dbReference type="NCBI Taxonomy" id="1036673"/>
    <lineage>
        <taxon>Bacteria</taxon>
        <taxon>Bacillati</taxon>
        <taxon>Bacillota</taxon>
        <taxon>Bacilli</taxon>
        <taxon>Bacillales</taxon>
        <taxon>Paenibacillaceae</taxon>
        <taxon>Paenibacillus</taxon>
    </lineage>
</organism>
<protein>
    <submittedName>
        <fullName evidence="7">YesS</fullName>
    </submittedName>
</protein>
<feature type="modified residue" description="4-aspartylphosphate" evidence="4">
    <location>
        <position position="55"/>
    </location>
</feature>
<evidence type="ECO:0000256" key="3">
    <source>
        <dbReference type="ARBA" id="ARBA00023163"/>
    </source>
</evidence>
<dbReference type="PROSITE" id="PS01124">
    <property type="entry name" value="HTH_ARAC_FAMILY_2"/>
    <property type="match status" value="1"/>
</dbReference>
<sequence length="553" mass="62855">MRRMLIVDDEPLIADGLHAYFGKAELEDLEVIKVYSASEAIEWLNLVKIDIVLSDICMPGMDGMALIQEIGDRWPRCKIILLTGHNEFDYAHRAIRNPCVVDYLLKTEGMDRIRSVVEQTLELLASEQDFHTQAQWFRDKLPRALPQLQKQLLFDIVRRSEWKDRLSLQEEFEAVHLPFRAELAVLPLLLRIEEWRSYESDSDRSLIRYAAANIAEELLGDKSVAKAFELDRQTVACFVQPQADPLRPGGESERWARTVRFVHGTMESVQQACGECLHLSVSLIAGESPVGWSELYGALSRLGLSVVGSPGLGMEKLVRVDLTPASAPPSRSEAYPAMSELLLDNLKQELLQGREDWAPALRRWMEAAGAEGPQDPFVKLRLIGGIGECLLQTLQELGLSPEQDGEMDLTPMLRFGVHTGWAELLAFYEAAFRWIVSRRSDTYKSSELQVLSAIHSYIKSHLKEDLSLTRIAQEVSLNPSYLSRWYKRVTGKGLSDYILEKKIERSKELLLGSSAKMYEISEEVGFSDQHYFFRFFKKAVGCTPQEFRDGRKL</sequence>
<dbReference type="GO" id="GO:0003700">
    <property type="term" value="F:DNA-binding transcription factor activity"/>
    <property type="evidence" value="ECO:0007669"/>
    <property type="project" value="InterPro"/>
</dbReference>
<name>F8F554_PAEMK</name>
<evidence type="ECO:0000256" key="4">
    <source>
        <dbReference type="PROSITE-ProRule" id="PRU00169"/>
    </source>
</evidence>
<evidence type="ECO:0000256" key="2">
    <source>
        <dbReference type="ARBA" id="ARBA00023125"/>
    </source>
</evidence>